<protein>
    <submittedName>
        <fullName evidence="1">Uncharacterized protein</fullName>
    </submittedName>
</protein>
<name>A0ACC0C8H0_CATRO</name>
<keyword evidence="2" id="KW-1185">Reference proteome</keyword>
<accession>A0ACC0C8H0</accession>
<comment type="caution">
    <text evidence="1">The sequence shown here is derived from an EMBL/GenBank/DDBJ whole genome shotgun (WGS) entry which is preliminary data.</text>
</comment>
<dbReference type="EMBL" id="CM044701">
    <property type="protein sequence ID" value="KAI5681056.1"/>
    <property type="molecule type" value="Genomic_DNA"/>
</dbReference>
<organism evidence="1 2">
    <name type="scientific">Catharanthus roseus</name>
    <name type="common">Madagascar periwinkle</name>
    <name type="synonym">Vinca rosea</name>
    <dbReference type="NCBI Taxonomy" id="4058"/>
    <lineage>
        <taxon>Eukaryota</taxon>
        <taxon>Viridiplantae</taxon>
        <taxon>Streptophyta</taxon>
        <taxon>Embryophyta</taxon>
        <taxon>Tracheophyta</taxon>
        <taxon>Spermatophyta</taxon>
        <taxon>Magnoliopsida</taxon>
        <taxon>eudicotyledons</taxon>
        <taxon>Gunneridae</taxon>
        <taxon>Pentapetalae</taxon>
        <taxon>asterids</taxon>
        <taxon>lamiids</taxon>
        <taxon>Gentianales</taxon>
        <taxon>Apocynaceae</taxon>
        <taxon>Rauvolfioideae</taxon>
        <taxon>Vinceae</taxon>
        <taxon>Catharanthinae</taxon>
        <taxon>Catharanthus</taxon>
    </lineage>
</organism>
<evidence type="ECO:0000313" key="1">
    <source>
        <dbReference type="EMBL" id="KAI5681056.1"/>
    </source>
</evidence>
<evidence type="ECO:0000313" key="2">
    <source>
        <dbReference type="Proteomes" id="UP001060085"/>
    </source>
</evidence>
<dbReference type="Proteomes" id="UP001060085">
    <property type="component" value="Linkage Group LG01"/>
</dbReference>
<reference evidence="2" key="1">
    <citation type="journal article" date="2023" name="Nat. Plants">
        <title>Single-cell RNA sequencing provides a high-resolution roadmap for understanding the multicellular compartmentation of specialized metabolism.</title>
        <authorList>
            <person name="Sun S."/>
            <person name="Shen X."/>
            <person name="Li Y."/>
            <person name="Li Y."/>
            <person name="Wang S."/>
            <person name="Li R."/>
            <person name="Zhang H."/>
            <person name="Shen G."/>
            <person name="Guo B."/>
            <person name="Wei J."/>
            <person name="Xu J."/>
            <person name="St-Pierre B."/>
            <person name="Chen S."/>
            <person name="Sun C."/>
        </authorList>
    </citation>
    <scope>NUCLEOTIDE SEQUENCE [LARGE SCALE GENOMIC DNA]</scope>
</reference>
<gene>
    <name evidence="1" type="ORF">M9H77_02283</name>
</gene>
<proteinExistence type="predicted"/>
<sequence length="94" mass="10279">MLGSVTLDLNPVDRGRSTVGGLGPRWRGPPARIVQCGLVVFYPYGKLTNSTRARELTEHPSLMFSKSFSPFSDDLPSESAYLKSSISSQKNSVM</sequence>